<dbReference type="OrthoDB" id="1312899at2"/>
<evidence type="ECO:0000256" key="1">
    <source>
        <dbReference type="SAM" id="SignalP"/>
    </source>
</evidence>
<dbReference type="Proteomes" id="UP000319499">
    <property type="component" value="Unassembled WGS sequence"/>
</dbReference>
<proteinExistence type="predicted"/>
<name>A0A563DFX5_9FLAO</name>
<dbReference type="EMBL" id="SELH01000017">
    <property type="protein sequence ID" value="TWP28694.1"/>
    <property type="molecule type" value="Genomic_DNA"/>
</dbReference>
<sequence length="516" mass="60867">MKKLLLFLLLSISGFISAQIQDLATLASGKLVYSTILYNTDDQVYGYIYFFDQGDIDKENKQLEYVLLDKNLNKVANNTFTYKNYKHGINFNFTGCNFINQNEIMLRMEYSAKKKPTIYTYRIIKFNDKKISPEYWYKNETIEEAPKNYKEYEKHIHELNNLGFFIPNKENNGFLVKELFLKDTGSNKFIKFYSTDNEQQWVYDYSLYKDSDKYINISLQESSLNTLYLFVFRNYNYFISFYQIIALNSKNGKKKYDFYLPSNKNHTIKFKEINNHLVITGNYSPTKESKGILSNPDPGIFNLEKNEGFYSIVLDEEGNKVKEKYTQWEDFKEYIKIEENGRIDKNYRLKPADYFVFDDGSISILTEKSKPSKYVSVASLISTLNIATISAIEDSQKAEDFILFSMDSDFNIKKVEIIEKDLTKDRSYNYLFSQYKSRGNEAAFFYQTYLKSEKEWILSINSINSNGIIKEDKIPMSSKDEKFTILPIPAKEGYILLREYNEIDEKYNQLRLEKLN</sequence>
<reference evidence="2 3" key="1">
    <citation type="submission" date="2019-02" db="EMBL/GenBank/DDBJ databases">
        <title>Apibacter muscae sp. nov.: a novel member of the house fly microbiota.</title>
        <authorList>
            <person name="Park R."/>
        </authorList>
    </citation>
    <scope>NUCLEOTIDE SEQUENCE [LARGE SCALE GENOMIC DNA]</scope>
    <source>
        <strain evidence="2 3">AL1</strain>
    </source>
</reference>
<accession>A0A563DFX5</accession>
<organism evidence="2 3">
    <name type="scientific">Apibacter muscae</name>
    <dbReference type="NCBI Taxonomy" id="2509004"/>
    <lineage>
        <taxon>Bacteria</taxon>
        <taxon>Pseudomonadati</taxon>
        <taxon>Bacteroidota</taxon>
        <taxon>Flavobacteriia</taxon>
        <taxon>Flavobacteriales</taxon>
        <taxon>Weeksellaceae</taxon>
        <taxon>Apibacter</taxon>
    </lineage>
</organism>
<evidence type="ECO:0000313" key="2">
    <source>
        <dbReference type="EMBL" id="TWP28694.1"/>
    </source>
</evidence>
<gene>
    <name evidence="2" type="ORF">ETU09_05085</name>
</gene>
<feature type="chain" id="PRO_5021872117" evidence="1">
    <location>
        <begin position="19"/>
        <end position="516"/>
    </location>
</feature>
<keyword evidence="3" id="KW-1185">Reference proteome</keyword>
<dbReference type="AlphaFoldDB" id="A0A563DFX5"/>
<keyword evidence="1" id="KW-0732">Signal</keyword>
<evidence type="ECO:0000313" key="3">
    <source>
        <dbReference type="Proteomes" id="UP000319499"/>
    </source>
</evidence>
<protein>
    <submittedName>
        <fullName evidence="2">Uncharacterized protein</fullName>
    </submittedName>
</protein>
<feature type="signal peptide" evidence="1">
    <location>
        <begin position="1"/>
        <end position="18"/>
    </location>
</feature>
<comment type="caution">
    <text evidence="2">The sequence shown here is derived from an EMBL/GenBank/DDBJ whole genome shotgun (WGS) entry which is preliminary data.</text>
</comment>
<dbReference type="RefSeq" id="WP_146292294.1">
    <property type="nucleotide sequence ID" value="NZ_SELH01000017.1"/>
</dbReference>